<evidence type="ECO:0000313" key="2">
    <source>
        <dbReference type="EMBL" id="TKZ36090.1"/>
    </source>
</evidence>
<evidence type="ECO:0000256" key="1">
    <source>
        <dbReference type="SAM" id="SignalP"/>
    </source>
</evidence>
<sequence length="147" mass="16742">MRKILILFLIIIGTLTAQNTQEVKVEVVSPNKIVKIIKSDRDGLSQLILTGNNGNITVEIKDRRIKKGDTAELMLRKGKLIVYDVSQYINDGGITITGSKAEEIYYNLYNIEFLFLDVNNIEHSTFILTKLTTELRKYKKPFGADDF</sequence>
<gene>
    <name evidence="2" type="ORF">EZH24_01840</name>
</gene>
<accession>A0ABY2TTN9</accession>
<feature type="signal peptide" evidence="1">
    <location>
        <begin position="1"/>
        <end position="19"/>
    </location>
</feature>
<comment type="caution">
    <text evidence="2">The sequence shown here is derived from an EMBL/GenBank/DDBJ whole genome shotgun (WGS) entry which is preliminary data.</text>
</comment>
<protein>
    <recommendedName>
        <fullName evidence="4">FecR protein domain-containing protein</fullName>
    </recommendedName>
</protein>
<dbReference type="RefSeq" id="WP_137997437.1">
    <property type="nucleotide sequence ID" value="NZ_SJDU01000025.1"/>
</dbReference>
<reference evidence="2 3" key="1">
    <citation type="journal article" date="2019" name="Anaerobe">
        <title>Brachyspira catarrhinii sp. nov., an anaerobic intestinal spirochaete isolated from vervet monkeys may have been misidentified as Brachyspira aalborgi in previous studies.</title>
        <authorList>
            <person name="Phillips N.D."/>
            <person name="La T."/>
            <person name="Hampson D.J."/>
        </authorList>
    </citation>
    <scope>NUCLEOTIDE SEQUENCE [LARGE SCALE GENOMIC DNA]</scope>
    <source>
        <strain evidence="2 3">Z12</strain>
    </source>
</reference>
<dbReference type="Proteomes" id="UP000310168">
    <property type="component" value="Unassembled WGS sequence"/>
</dbReference>
<evidence type="ECO:0008006" key="4">
    <source>
        <dbReference type="Google" id="ProtNLM"/>
    </source>
</evidence>
<organism evidence="2 3">
    <name type="scientific">Brachyspira catarrhinii</name>
    <dbReference type="NCBI Taxonomy" id="2528966"/>
    <lineage>
        <taxon>Bacteria</taxon>
        <taxon>Pseudomonadati</taxon>
        <taxon>Spirochaetota</taxon>
        <taxon>Spirochaetia</taxon>
        <taxon>Brachyspirales</taxon>
        <taxon>Brachyspiraceae</taxon>
        <taxon>Brachyspira</taxon>
    </lineage>
</organism>
<keyword evidence="1" id="KW-0732">Signal</keyword>
<keyword evidence="3" id="KW-1185">Reference proteome</keyword>
<feature type="chain" id="PRO_5046603437" description="FecR protein domain-containing protein" evidence="1">
    <location>
        <begin position="20"/>
        <end position="147"/>
    </location>
</feature>
<proteinExistence type="predicted"/>
<dbReference type="EMBL" id="SJDU01000025">
    <property type="protein sequence ID" value="TKZ36090.1"/>
    <property type="molecule type" value="Genomic_DNA"/>
</dbReference>
<name>A0ABY2TTN9_9SPIR</name>
<evidence type="ECO:0000313" key="3">
    <source>
        <dbReference type="Proteomes" id="UP000310168"/>
    </source>
</evidence>